<protein>
    <recommendedName>
        <fullName evidence="4">Class I SAM-dependent methyltransferase</fullName>
    </recommendedName>
</protein>
<dbReference type="HOGENOM" id="CLU_068669_0_1_0"/>
<accession>B9L1M6</accession>
<reference evidence="2 3" key="1">
    <citation type="journal article" date="2009" name="PLoS ONE">
        <title>Complete genome sequence of the aerobic CO-oxidizing thermophile Thermomicrobium roseum.</title>
        <authorList>
            <person name="Wu D."/>
            <person name="Raymond J."/>
            <person name="Wu M."/>
            <person name="Chatterji S."/>
            <person name="Ren Q."/>
            <person name="Graham J.E."/>
            <person name="Bryant D.A."/>
            <person name="Robb F."/>
            <person name="Colman A."/>
            <person name="Tallon L.J."/>
            <person name="Badger J.H."/>
            <person name="Madupu R."/>
            <person name="Ward N.L."/>
            <person name="Eisen J.A."/>
        </authorList>
    </citation>
    <scope>NUCLEOTIDE SEQUENCE [LARGE SCALE GENOMIC DNA]</scope>
    <source>
        <strain evidence="3">ATCC 27502 / DSM 5159 / P-2</strain>
    </source>
</reference>
<dbReference type="Gene3D" id="3.40.50.150">
    <property type="entry name" value="Vaccinia Virus protein VP39"/>
    <property type="match status" value="1"/>
</dbReference>
<dbReference type="OrthoDB" id="9787662at2"/>
<dbReference type="eggNOG" id="COG2227">
    <property type="taxonomic scope" value="Bacteria"/>
</dbReference>
<dbReference type="Proteomes" id="UP000000447">
    <property type="component" value="Chromosome"/>
</dbReference>
<evidence type="ECO:0000313" key="2">
    <source>
        <dbReference type="EMBL" id="ACM05434.1"/>
    </source>
</evidence>
<dbReference type="SUPFAM" id="SSF53335">
    <property type="entry name" value="S-adenosyl-L-methionine-dependent methyltransferases"/>
    <property type="match status" value="1"/>
</dbReference>
<dbReference type="AlphaFoldDB" id="B9L1M6"/>
<keyword evidence="1" id="KW-1133">Transmembrane helix</keyword>
<dbReference type="EMBL" id="CP001275">
    <property type="protein sequence ID" value="ACM05434.1"/>
    <property type="molecule type" value="Genomic_DNA"/>
</dbReference>
<keyword evidence="1" id="KW-0472">Membrane</keyword>
<proteinExistence type="predicted"/>
<sequence length="309" mass="34301">MSDRSHHLVAVSCGLCGADDPQPLGWLEDIRYGTLPHPVQLVACRVCGFRYLTPQPQPGSEALFYPAGYDPYRRTGWTATARRLLLRREVRVLWPYLAPPRHVLEIGCATGELLFIIRAAGNPFVSGIEPDPDAARIALRHGLDVRIGTLETLALPSTAYDTVLLQHVLEHLPEPGRALARVAELLRPGGTLVLWLPNGDSWAARCFGSAWMGYDPPRHRSVFTPATLLRACAQVGLEIIDEHHEWHGLEWAWGLRLLARAKGWRRIEHTLARLHFAAILATTPIALAAALARRSGRIRILARKRVPGS</sequence>
<dbReference type="PANTHER" id="PTHR43861">
    <property type="entry name" value="TRANS-ACONITATE 2-METHYLTRANSFERASE-RELATED"/>
    <property type="match status" value="1"/>
</dbReference>
<dbReference type="RefSeq" id="WP_015922237.1">
    <property type="nucleotide sequence ID" value="NC_011959.1"/>
</dbReference>
<dbReference type="Pfam" id="PF13489">
    <property type="entry name" value="Methyltransf_23"/>
    <property type="match status" value="1"/>
</dbReference>
<keyword evidence="1" id="KW-0812">Transmembrane</keyword>
<evidence type="ECO:0008006" key="4">
    <source>
        <dbReference type="Google" id="ProtNLM"/>
    </source>
</evidence>
<keyword evidence="3" id="KW-1185">Reference proteome</keyword>
<evidence type="ECO:0000256" key="1">
    <source>
        <dbReference type="SAM" id="Phobius"/>
    </source>
</evidence>
<dbReference type="CDD" id="cd02440">
    <property type="entry name" value="AdoMet_MTases"/>
    <property type="match status" value="1"/>
</dbReference>
<feature type="transmembrane region" description="Helical" evidence="1">
    <location>
        <begin position="274"/>
        <end position="292"/>
    </location>
</feature>
<evidence type="ECO:0000313" key="3">
    <source>
        <dbReference type="Proteomes" id="UP000000447"/>
    </source>
</evidence>
<gene>
    <name evidence="2" type="ordered locus">trd_1286</name>
</gene>
<dbReference type="InterPro" id="IPR029063">
    <property type="entry name" value="SAM-dependent_MTases_sf"/>
</dbReference>
<dbReference type="KEGG" id="tro:trd_1286"/>
<dbReference type="STRING" id="309801.trd_1286"/>
<organism evidence="2 3">
    <name type="scientific">Thermomicrobium roseum (strain ATCC 27502 / DSM 5159 / P-2)</name>
    <dbReference type="NCBI Taxonomy" id="309801"/>
    <lineage>
        <taxon>Bacteria</taxon>
        <taxon>Pseudomonadati</taxon>
        <taxon>Thermomicrobiota</taxon>
        <taxon>Thermomicrobia</taxon>
        <taxon>Thermomicrobiales</taxon>
        <taxon>Thermomicrobiaceae</taxon>
        <taxon>Thermomicrobium</taxon>
    </lineage>
</organism>
<name>B9L1M6_THERP</name>